<keyword evidence="4 11" id="KW-0479">Metal-binding</keyword>
<dbReference type="Pfam" id="PF01751">
    <property type="entry name" value="Toprim"/>
    <property type="match status" value="1"/>
</dbReference>
<dbReference type="InterPro" id="IPR014721">
    <property type="entry name" value="Ribsml_uS5_D2-typ_fold_subgr"/>
</dbReference>
<dbReference type="InterPro" id="IPR034160">
    <property type="entry name" value="TOPRIM_GyrB"/>
</dbReference>
<feature type="site" description="Interaction with DNA" evidence="11">
    <location>
        <position position="467"/>
    </location>
</feature>
<dbReference type="PRINTS" id="PR00418">
    <property type="entry name" value="TPI2FAMILY"/>
</dbReference>
<comment type="function">
    <text evidence="11">A type II topoisomerase that negatively supercoils closed circular double-stranded (ds) DNA in an ATP-dependent manner to modulate DNA topology and maintain chromosomes in an underwound state. Negative supercoiling favors strand separation, and DNA replication, transcription, recombination and repair, all of which involve strand separation. Also able to catalyze the interconversion of other topological isomers of dsDNA rings, including catenanes and knotted rings. Type II topoisomerases break and join 2 DNA strands simultaneously in an ATP-dependent manner.</text>
</comment>
<dbReference type="Pfam" id="PF21249">
    <property type="entry name" value="GyrB_hook"/>
    <property type="match status" value="1"/>
</dbReference>
<dbReference type="InterPro" id="IPR006171">
    <property type="entry name" value="TOPRIM_dom"/>
</dbReference>
<dbReference type="InterPro" id="IPR000565">
    <property type="entry name" value="Topo_IIA_B"/>
</dbReference>
<dbReference type="InterPro" id="IPR002288">
    <property type="entry name" value="DNA_gyrase_B_C"/>
</dbReference>
<keyword evidence="5 11" id="KW-0547">Nucleotide-binding</keyword>
<comment type="miscellaneous">
    <text evidence="11">Few gyrases are as efficient as E.coli at forming negative supercoils. Not all organisms have 2 type II topoisomerases; in organisms with a single type II topoisomerase this enzyme also has to decatenate newly replicated chromosomes.</text>
</comment>
<keyword evidence="6 11" id="KW-0067">ATP-binding</keyword>
<dbReference type="NCBIfam" id="NF011501">
    <property type="entry name" value="PRK14939.1"/>
    <property type="match status" value="1"/>
</dbReference>
<dbReference type="InterPro" id="IPR013760">
    <property type="entry name" value="Topo_IIA-like_dom_sf"/>
</dbReference>
<evidence type="ECO:0000256" key="11">
    <source>
        <dbReference type="HAMAP-Rule" id="MF_01898"/>
    </source>
</evidence>
<dbReference type="HAMAP" id="MF_01898">
    <property type="entry name" value="GyrB"/>
    <property type="match status" value="1"/>
</dbReference>
<dbReference type="Gene3D" id="3.30.565.10">
    <property type="entry name" value="Histidine kinase-like ATPase, C-terminal domain"/>
    <property type="match status" value="1"/>
</dbReference>
<dbReference type="SMART" id="SM00387">
    <property type="entry name" value="HATPase_c"/>
    <property type="match status" value="1"/>
</dbReference>
<dbReference type="CDD" id="cd00822">
    <property type="entry name" value="TopoII_Trans_DNA_gyrase"/>
    <property type="match status" value="1"/>
</dbReference>
<name>A0ABX7SL04_9CAUL</name>
<dbReference type="EMBL" id="CP062006">
    <property type="protein sequence ID" value="QTC87846.1"/>
    <property type="molecule type" value="Genomic_DNA"/>
</dbReference>
<comment type="similarity">
    <text evidence="2 11">Belongs to the type II topoisomerase GyrB family.</text>
</comment>
<evidence type="ECO:0000256" key="4">
    <source>
        <dbReference type="ARBA" id="ARBA00022723"/>
    </source>
</evidence>
<evidence type="ECO:0000256" key="8">
    <source>
        <dbReference type="ARBA" id="ARBA00023029"/>
    </source>
</evidence>
<dbReference type="SUPFAM" id="SSF56719">
    <property type="entry name" value="Type II DNA topoisomerase"/>
    <property type="match status" value="1"/>
</dbReference>
<dbReference type="Pfam" id="PF00204">
    <property type="entry name" value="DNA_gyraseB"/>
    <property type="match status" value="1"/>
</dbReference>
<evidence type="ECO:0000256" key="7">
    <source>
        <dbReference type="ARBA" id="ARBA00022842"/>
    </source>
</evidence>
<dbReference type="Gene3D" id="3.40.50.670">
    <property type="match status" value="2"/>
</dbReference>
<evidence type="ECO:0000256" key="9">
    <source>
        <dbReference type="ARBA" id="ARBA00023125"/>
    </source>
</evidence>
<comment type="subunit">
    <text evidence="11">Heterotetramer, composed of two GyrA and two GyrB chains. In the heterotetramer, GyrA contains the active site tyrosine that forms a transient covalent intermediate with DNA, while GyrB binds cofactors and catalyzes ATP hydrolysis.</text>
</comment>
<keyword evidence="10 11" id="KW-0413">Isomerase</keyword>
<dbReference type="InterPro" id="IPR013506">
    <property type="entry name" value="Topo_IIA_bsu_dom2"/>
</dbReference>
<evidence type="ECO:0000256" key="1">
    <source>
        <dbReference type="ARBA" id="ARBA00000185"/>
    </source>
</evidence>
<dbReference type="CDD" id="cd03366">
    <property type="entry name" value="TOPRIM_TopoIIA_GyrB"/>
    <property type="match status" value="1"/>
</dbReference>
<dbReference type="PANTHER" id="PTHR45866:SF1">
    <property type="entry name" value="DNA GYRASE SUBUNIT B, MITOCHONDRIAL"/>
    <property type="match status" value="1"/>
</dbReference>
<dbReference type="PRINTS" id="PR01159">
    <property type="entry name" value="DNAGYRASEB"/>
</dbReference>
<protein>
    <recommendedName>
        <fullName evidence="11">DNA gyrase subunit B</fullName>
        <ecNumber evidence="11">5.6.2.2</ecNumber>
    </recommendedName>
</protein>
<dbReference type="Proteomes" id="UP000663942">
    <property type="component" value="Chromosome"/>
</dbReference>
<dbReference type="Gene3D" id="3.30.230.10">
    <property type="match status" value="1"/>
</dbReference>
<evidence type="ECO:0000256" key="6">
    <source>
        <dbReference type="ARBA" id="ARBA00022840"/>
    </source>
</evidence>
<evidence type="ECO:0000259" key="12">
    <source>
        <dbReference type="PROSITE" id="PS50880"/>
    </source>
</evidence>
<dbReference type="SMART" id="SM00433">
    <property type="entry name" value="TOP2c"/>
    <property type="match status" value="1"/>
</dbReference>
<dbReference type="NCBIfam" id="NF004189">
    <property type="entry name" value="PRK05644.1"/>
    <property type="match status" value="1"/>
</dbReference>
<evidence type="ECO:0000256" key="3">
    <source>
        <dbReference type="ARBA" id="ARBA00022490"/>
    </source>
</evidence>
<evidence type="ECO:0000313" key="14">
    <source>
        <dbReference type="Proteomes" id="UP000663942"/>
    </source>
</evidence>
<feature type="binding site" evidence="11">
    <location>
        <position position="513"/>
    </location>
    <ligand>
        <name>Mg(2+)</name>
        <dbReference type="ChEBI" id="CHEBI:18420"/>
        <label>2</label>
    </ligand>
</feature>
<dbReference type="InterPro" id="IPR013759">
    <property type="entry name" value="Topo_IIA_B_C"/>
</dbReference>
<feature type="site" description="Interaction with DNA" evidence="11">
    <location>
        <position position="464"/>
    </location>
</feature>
<dbReference type="RefSeq" id="WP_207824560.1">
    <property type="nucleotide sequence ID" value="NZ_CP062006.1"/>
</dbReference>
<gene>
    <name evidence="11 13" type="primary">gyrB</name>
    <name evidence="13" type="ORF">IFE19_00035</name>
</gene>
<dbReference type="InterPro" id="IPR049353">
    <property type="entry name" value="GyrB_hook"/>
</dbReference>
<dbReference type="InterPro" id="IPR036890">
    <property type="entry name" value="HATPase_C_sf"/>
</dbReference>
<dbReference type="InterPro" id="IPR001241">
    <property type="entry name" value="Topo_IIA"/>
</dbReference>
<feature type="domain" description="Toprim" evidence="12">
    <location>
        <begin position="433"/>
        <end position="548"/>
    </location>
</feature>
<dbReference type="NCBIfam" id="TIGR01059">
    <property type="entry name" value="gyrB"/>
    <property type="match status" value="1"/>
</dbReference>
<dbReference type="SUPFAM" id="SSF55874">
    <property type="entry name" value="ATPase domain of HSP90 chaperone/DNA topoisomerase II/histidine kinase"/>
    <property type="match status" value="1"/>
</dbReference>
<keyword evidence="8 11" id="KW-0799">Topoisomerase</keyword>
<keyword evidence="7 11" id="KW-0460">Magnesium</keyword>
<keyword evidence="3 11" id="KW-0963">Cytoplasm</keyword>
<evidence type="ECO:0000256" key="5">
    <source>
        <dbReference type="ARBA" id="ARBA00022741"/>
    </source>
</evidence>
<dbReference type="InterPro" id="IPR011557">
    <property type="entry name" value="GyrB"/>
</dbReference>
<dbReference type="CDD" id="cd16928">
    <property type="entry name" value="HATPase_GyrB-like"/>
    <property type="match status" value="1"/>
</dbReference>
<dbReference type="PROSITE" id="PS50880">
    <property type="entry name" value="TOPRIM"/>
    <property type="match status" value="1"/>
</dbReference>
<dbReference type="InterPro" id="IPR020568">
    <property type="entry name" value="Ribosomal_Su5_D2-typ_SF"/>
</dbReference>
<feature type="binding site" evidence="11">
    <location>
        <position position="515"/>
    </location>
    <ligand>
        <name>Mg(2+)</name>
        <dbReference type="ChEBI" id="CHEBI:18420"/>
        <label>2</label>
    </ligand>
</feature>
<reference evidence="13 14" key="1">
    <citation type="submission" date="2020-09" db="EMBL/GenBank/DDBJ databases">
        <title>Brevundimonas sp. LVF1 isolated from an oligotrophic pond in Goettingen, Germany.</title>
        <authorList>
            <person name="Friedrich I."/>
            <person name="Klassen A."/>
            <person name="Neubauer H."/>
            <person name="Schneider D."/>
            <person name="Hertel R."/>
            <person name="Daniel R."/>
        </authorList>
    </citation>
    <scope>NUCLEOTIDE SEQUENCE [LARGE SCALE GENOMIC DNA]</scope>
    <source>
        <strain evidence="13 14">LVF1</strain>
    </source>
</reference>
<sequence length="809" mass="88927">MTDPTDASPEYGADSIKVLKGLDAVRKRPGMYIGDTDDGSGLHHMVYEVVDNAIDEALAGHADLVTVTLNEDGSVTVTDNGRGIPTAIHAEEGVSAAEVIMTQLHAGGKFDQNSYKVSGGLHGVGVSVVNALSDWLELVIYREGKKHSVRFERGETVRALAVIGEAPMREDKGRLLTGTEVTFYPSVTTFSHIDFDLKTLEHRLRELAFLNSGVVIKLSDHRGAEPVEIMLHYEGGVEAFVRHLDKSKTPILKDVIVIRGEKDGIELDLALWWNDSYHETMLCFTNNIPQRDGGTHLSAFRASLTRVMGAYIESSGLAKKEKVAPTGEDAREGLTCVLSVKVPDPKFSSQTKDKLVSSEVRPAVENLCSEGLSTWFEEHPVEAKMIVSKIIEAASAREAARKARDLTRRKSALEISSLPGKLADCQERDPAKSELFIVEGDSAGGSAKQARNRENQAVLPLRGKILNVERARFDRMLSSDLIGTLILALGTGIGRDDFNADKLRYHKIILMADADVDGAHIRTLLLTFFYRQMPELIERGHVYIAQPPLYKVSKGKQHRYVKDQAEMDAYLIEEGCADAELDLSNGERRMGLDLQSLVREAKAFKALVDRLAARAPAFAIEQSALAGLFTESGVELEARAASAAERLNLYAEEGDGPWSGDRAEQGGVVFSRVRRAVSETIVLDEQLGRSLDARRLAERAATFEGLFDKPAVYRRKDKTTTIRGPLDLLNAVLDAGKKGMAIQRYKGLGEMNPEQLWETTLDVNARTLLQVKVEHGDDADDLFAKLMGDVVEPRREFIQDNALDAAVDV</sequence>
<dbReference type="EC" id="5.6.2.2" evidence="11"/>
<dbReference type="Pfam" id="PF02518">
    <property type="entry name" value="HATPase_c"/>
    <property type="match status" value="1"/>
</dbReference>
<dbReference type="InterPro" id="IPR003594">
    <property type="entry name" value="HATPase_dom"/>
</dbReference>
<accession>A0ABX7SL04</accession>
<dbReference type="Pfam" id="PF00986">
    <property type="entry name" value="DNA_gyraseB_C"/>
    <property type="match status" value="1"/>
</dbReference>
<feature type="binding site" evidence="11">
    <location>
        <position position="513"/>
    </location>
    <ligand>
        <name>Mg(2+)</name>
        <dbReference type="ChEBI" id="CHEBI:18420"/>
        <label>1</label>
        <note>catalytic</note>
    </ligand>
</feature>
<evidence type="ECO:0000256" key="10">
    <source>
        <dbReference type="ARBA" id="ARBA00023235"/>
    </source>
</evidence>
<evidence type="ECO:0000313" key="13">
    <source>
        <dbReference type="EMBL" id="QTC87846.1"/>
    </source>
</evidence>
<dbReference type="PANTHER" id="PTHR45866">
    <property type="entry name" value="DNA GYRASE/TOPOISOMERASE SUBUNIT B"/>
    <property type="match status" value="1"/>
</dbReference>
<comment type="cofactor">
    <cofactor evidence="11">
        <name>Mg(2+)</name>
        <dbReference type="ChEBI" id="CHEBI:18420"/>
    </cofactor>
    <cofactor evidence="11">
        <name>Mn(2+)</name>
        <dbReference type="ChEBI" id="CHEBI:29035"/>
    </cofactor>
    <cofactor evidence="11">
        <name>Ca(2+)</name>
        <dbReference type="ChEBI" id="CHEBI:29108"/>
    </cofactor>
    <text evidence="11">Binds two Mg(2+) per subunit. The magnesium ions form salt bridges with both the protein and the DNA. Can also accept other divalent metal cations, such as Mn(2+) or Ca(2+).</text>
</comment>
<dbReference type="SUPFAM" id="SSF54211">
    <property type="entry name" value="Ribosomal protein S5 domain 2-like"/>
    <property type="match status" value="1"/>
</dbReference>
<dbReference type="InterPro" id="IPR018522">
    <property type="entry name" value="TopoIIA_CS"/>
</dbReference>
<evidence type="ECO:0000256" key="2">
    <source>
        <dbReference type="ARBA" id="ARBA00010708"/>
    </source>
</evidence>
<keyword evidence="14" id="KW-1185">Reference proteome</keyword>
<dbReference type="PROSITE" id="PS00177">
    <property type="entry name" value="TOPOISOMERASE_II"/>
    <property type="match status" value="1"/>
</dbReference>
<comment type="catalytic activity">
    <reaction evidence="1 11">
        <text>ATP-dependent breakage, passage and rejoining of double-stranded DNA.</text>
        <dbReference type="EC" id="5.6.2.2"/>
    </reaction>
</comment>
<proteinExistence type="inferred from homology"/>
<organism evidence="13 14">
    <name type="scientific">Brevundimonas pondensis</name>
    <dbReference type="NCBI Taxonomy" id="2774189"/>
    <lineage>
        <taxon>Bacteria</taxon>
        <taxon>Pseudomonadati</taxon>
        <taxon>Pseudomonadota</taxon>
        <taxon>Alphaproteobacteria</taxon>
        <taxon>Caulobacterales</taxon>
        <taxon>Caulobacteraceae</taxon>
        <taxon>Brevundimonas</taxon>
    </lineage>
</organism>
<comment type="subcellular location">
    <subcellularLocation>
        <location evidence="11">Cytoplasm</location>
    </subcellularLocation>
</comment>
<keyword evidence="9" id="KW-0238">DNA-binding</keyword>
<feature type="binding site" evidence="11">
    <location>
        <position position="439"/>
    </location>
    <ligand>
        <name>Mg(2+)</name>
        <dbReference type="ChEBI" id="CHEBI:18420"/>
        <label>1</label>
        <note>catalytic</note>
    </ligand>
</feature>